<gene>
    <name evidence="1" type="ORF">B8V81_3999</name>
</gene>
<evidence type="ECO:0000313" key="1">
    <source>
        <dbReference type="EMBL" id="PLT45568.1"/>
    </source>
</evidence>
<name>A0A2N5N5F1_9BACL</name>
<dbReference type="Proteomes" id="UP000234789">
    <property type="component" value="Unassembled WGS sequence"/>
</dbReference>
<dbReference type="EMBL" id="NFEZ01000004">
    <property type="protein sequence ID" value="PLT45568.1"/>
    <property type="molecule type" value="Genomic_DNA"/>
</dbReference>
<accession>A0A2N5N5F1</accession>
<organism evidence="1 2">
    <name type="scientific">Paenibacillus pasadenensis</name>
    <dbReference type="NCBI Taxonomy" id="217090"/>
    <lineage>
        <taxon>Bacteria</taxon>
        <taxon>Bacillati</taxon>
        <taxon>Bacillota</taxon>
        <taxon>Bacilli</taxon>
        <taxon>Bacillales</taxon>
        <taxon>Paenibacillaceae</taxon>
        <taxon>Paenibacillus</taxon>
    </lineage>
</organism>
<protein>
    <submittedName>
        <fullName evidence="1">Uncharacterized protein</fullName>
    </submittedName>
</protein>
<reference evidence="1 2" key="1">
    <citation type="submission" date="2017-05" db="EMBL/GenBank/DDBJ databases">
        <title>Functional genome analysis of Paenibacillus pasadenensis strain R16: insights on endophytic life style and antifungal activity.</title>
        <authorList>
            <person name="Passera A."/>
            <person name="Marcolungo L."/>
            <person name="Casati P."/>
            <person name="Brasca M."/>
            <person name="Quaglino F."/>
            <person name="Delledonne M."/>
        </authorList>
    </citation>
    <scope>NUCLEOTIDE SEQUENCE [LARGE SCALE GENOMIC DNA]</scope>
    <source>
        <strain evidence="1 2">R16</strain>
    </source>
</reference>
<evidence type="ECO:0000313" key="2">
    <source>
        <dbReference type="Proteomes" id="UP000234789"/>
    </source>
</evidence>
<comment type="caution">
    <text evidence="1">The sequence shown here is derived from an EMBL/GenBank/DDBJ whole genome shotgun (WGS) entry which is preliminary data.</text>
</comment>
<dbReference type="AlphaFoldDB" id="A0A2N5N5F1"/>
<proteinExistence type="predicted"/>
<sequence length="62" mass="7471">MHAERFRIRHVEVKGDIPFSSENLFYSFSPEKNTAWTSRHLLKYDEIRLFLHLASFFRNQVG</sequence>
<keyword evidence="2" id="KW-1185">Reference proteome</keyword>